<dbReference type="GO" id="GO:0005524">
    <property type="term" value="F:ATP binding"/>
    <property type="evidence" value="ECO:0007669"/>
    <property type="project" value="InterPro"/>
</dbReference>
<gene>
    <name evidence="3" type="ORF">K431DRAFT_286855</name>
</gene>
<dbReference type="OrthoDB" id="248923at2759"/>
<proteinExistence type="predicted"/>
<evidence type="ECO:0000259" key="2">
    <source>
        <dbReference type="PROSITE" id="PS50011"/>
    </source>
</evidence>
<dbReference type="AlphaFoldDB" id="A0A9P4UKP3"/>
<protein>
    <submittedName>
        <fullName evidence="3">Kinase-like protein</fullName>
    </submittedName>
</protein>
<dbReference type="Gene3D" id="1.10.510.10">
    <property type="entry name" value="Transferase(Phosphotransferase) domain 1"/>
    <property type="match status" value="1"/>
</dbReference>
<evidence type="ECO:0000313" key="4">
    <source>
        <dbReference type="Proteomes" id="UP000799441"/>
    </source>
</evidence>
<dbReference type="GO" id="GO:0004672">
    <property type="term" value="F:protein kinase activity"/>
    <property type="evidence" value="ECO:0007669"/>
    <property type="project" value="InterPro"/>
</dbReference>
<organism evidence="3 4">
    <name type="scientific">Polychaeton citri CBS 116435</name>
    <dbReference type="NCBI Taxonomy" id="1314669"/>
    <lineage>
        <taxon>Eukaryota</taxon>
        <taxon>Fungi</taxon>
        <taxon>Dikarya</taxon>
        <taxon>Ascomycota</taxon>
        <taxon>Pezizomycotina</taxon>
        <taxon>Dothideomycetes</taxon>
        <taxon>Dothideomycetidae</taxon>
        <taxon>Capnodiales</taxon>
        <taxon>Capnodiaceae</taxon>
        <taxon>Polychaeton</taxon>
    </lineage>
</organism>
<feature type="domain" description="Protein kinase" evidence="2">
    <location>
        <begin position="185"/>
        <end position="505"/>
    </location>
</feature>
<feature type="compositionally biased region" description="Low complexity" evidence="1">
    <location>
        <begin position="818"/>
        <end position="830"/>
    </location>
</feature>
<dbReference type="PANTHER" id="PTHR44305:SF2">
    <property type="entry name" value="SI:DKEY-192D15.2"/>
    <property type="match status" value="1"/>
</dbReference>
<sequence>MPSQAECNKAWDEIDDLKVTVSEEPLKEFFPRLKLYNHLSRDKIEAILSCECDKCTTDRRYFQGASVKEYFNKIETGGEDGPSKAILALLIYIRHPSLIRNVLIYGNLCDRSFSSQVNRTGNTGITKESLMNHYWEKMTLDDKHESKFTAKCFVEHMHKFASPVFHSEEFEIYSPSTILPFINERPLRLSEGPGIPINIFQFDIHQHHRRKKSSAANGSAKALDFEFACGIGSFVRKEISPVSTLEKWWQEKENIDLAARTKNPNIIKTCKTYSQNGKFNLIFPYYKSGDLEVYLKSPKTQARVEGDPVWKNFISIVCAIEALGKTQTETPRDQSKDHLSVPSNTEPIMLGYHFDLKPANILVADDGRWIVSDFGQAYFKRGDKSSGVAYQGGTDAYAPPELSNVTSKYLDRYDVFSLGCILLELIAYVVGGPSKRAEFIECRKSTDDRGETSRVWVFNPKTGKPELKNDIKTFMESTMHGCDMTKSKNGRAFLRELLGIAFEMLAPDVTQRLGIFLVRQNLERLVVKYNGGSPQSAVFTMKPVPKDIPATALSDRRYYFYNDADGDPLATDLATLVVKYPDEDEDWVHVEVLRDGRDFLPIKIKRSRHMFVPVYGFGTNVTCDLQKDAQFYLSEVDTIAPKLKNSHFFGVANERRQRGMFPAAFAAQLSLTGQEILLSRTVSTFGCNRPRQGQMTRHVEKFLKATLTLNNDKQIDIYQDIDQPFAATAEIWKEMIPEGLKEHESTVHAYRLAVFSGHSIVLFKCHPEWTIERNYPPDHDKRVLTFKPTNSGKSRTFKASILCPPGRGSYPTNQRRGSGTSSSSSTTSCTESAPFAGIPFSHHDLEDIEKKTIFEVKSFDLGFNDENDAKDFSDAFLYAKEESHKERHP</sequence>
<dbReference type="SUPFAM" id="SSF56112">
    <property type="entry name" value="Protein kinase-like (PK-like)"/>
    <property type="match status" value="1"/>
</dbReference>
<dbReference type="InterPro" id="IPR011009">
    <property type="entry name" value="Kinase-like_dom_sf"/>
</dbReference>
<dbReference type="InterPro" id="IPR000719">
    <property type="entry name" value="Prot_kinase_dom"/>
</dbReference>
<dbReference type="PROSITE" id="PS50011">
    <property type="entry name" value="PROTEIN_KINASE_DOM"/>
    <property type="match status" value="1"/>
</dbReference>
<dbReference type="EMBL" id="MU003813">
    <property type="protein sequence ID" value="KAF2719262.1"/>
    <property type="molecule type" value="Genomic_DNA"/>
</dbReference>
<comment type="caution">
    <text evidence="3">The sequence shown here is derived from an EMBL/GenBank/DDBJ whole genome shotgun (WGS) entry which is preliminary data.</text>
</comment>
<reference evidence="3" key="1">
    <citation type="journal article" date="2020" name="Stud. Mycol.">
        <title>101 Dothideomycetes genomes: a test case for predicting lifestyles and emergence of pathogens.</title>
        <authorList>
            <person name="Haridas S."/>
            <person name="Albert R."/>
            <person name="Binder M."/>
            <person name="Bloem J."/>
            <person name="Labutti K."/>
            <person name="Salamov A."/>
            <person name="Andreopoulos B."/>
            <person name="Baker S."/>
            <person name="Barry K."/>
            <person name="Bills G."/>
            <person name="Bluhm B."/>
            <person name="Cannon C."/>
            <person name="Castanera R."/>
            <person name="Culley D."/>
            <person name="Daum C."/>
            <person name="Ezra D."/>
            <person name="Gonzalez J."/>
            <person name="Henrissat B."/>
            <person name="Kuo A."/>
            <person name="Liang C."/>
            <person name="Lipzen A."/>
            <person name="Lutzoni F."/>
            <person name="Magnuson J."/>
            <person name="Mondo S."/>
            <person name="Nolan M."/>
            <person name="Ohm R."/>
            <person name="Pangilinan J."/>
            <person name="Park H.-J."/>
            <person name="Ramirez L."/>
            <person name="Alfaro M."/>
            <person name="Sun H."/>
            <person name="Tritt A."/>
            <person name="Yoshinaga Y."/>
            <person name="Zwiers L.-H."/>
            <person name="Turgeon B."/>
            <person name="Goodwin S."/>
            <person name="Spatafora J."/>
            <person name="Crous P."/>
            <person name="Grigoriev I."/>
        </authorList>
    </citation>
    <scope>NUCLEOTIDE SEQUENCE</scope>
    <source>
        <strain evidence="3">CBS 116435</strain>
    </source>
</reference>
<keyword evidence="3" id="KW-0808">Transferase</keyword>
<feature type="region of interest" description="Disordered" evidence="1">
    <location>
        <begin position="804"/>
        <end position="830"/>
    </location>
</feature>
<keyword evidence="3" id="KW-0418">Kinase</keyword>
<name>A0A9P4UKP3_9PEZI</name>
<dbReference type="SMART" id="SM00220">
    <property type="entry name" value="S_TKc"/>
    <property type="match status" value="1"/>
</dbReference>
<evidence type="ECO:0000256" key="1">
    <source>
        <dbReference type="SAM" id="MobiDB-lite"/>
    </source>
</evidence>
<dbReference type="Pfam" id="PF00069">
    <property type="entry name" value="Pkinase"/>
    <property type="match status" value="1"/>
</dbReference>
<dbReference type="PANTHER" id="PTHR44305">
    <property type="entry name" value="SI:DKEY-192D15.2-RELATED"/>
    <property type="match status" value="1"/>
</dbReference>
<dbReference type="InterPro" id="IPR053083">
    <property type="entry name" value="TF_kinase-domain_protein"/>
</dbReference>
<accession>A0A9P4UKP3</accession>
<keyword evidence="4" id="KW-1185">Reference proteome</keyword>
<dbReference type="Proteomes" id="UP000799441">
    <property type="component" value="Unassembled WGS sequence"/>
</dbReference>
<evidence type="ECO:0000313" key="3">
    <source>
        <dbReference type="EMBL" id="KAF2719262.1"/>
    </source>
</evidence>